<dbReference type="EMBL" id="CP136864">
    <property type="protein sequence ID" value="WOJ93636.1"/>
    <property type="molecule type" value="Genomic_DNA"/>
</dbReference>
<accession>A0ABZ0I3L1</accession>
<feature type="compositionally biased region" description="Polar residues" evidence="1">
    <location>
        <begin position="147"/>
        <end position="157"/>
    </location>
</feature>
<dbReference type="Gene3D" id="1.25.40.10">
    <property type="entry name" value="Tetratricopeptide repeat domain"/>
    <property type="match status" value="1"/>
</dbReference>
<dbReference type="SUPFAM" id="SSF48452">
    <property type="entry name" value="TPR-like"/>
    <property type="match status" value="1"/>
</dbReference>
<dbReference type="InterPro" id="IPR011990">
    <property type="entry name" value="TPR-like_helical_dom_sf"/>
</dbReference>
<evidence type="ECO:0008006" key="4">
    <source>
        <dbReference type="Google" id="ProtNLM"/>
    </source>
</evidence>
<evidence type="ECO:0000256" key="1">
    <source>
        <dbReference type="SAM" id="MobiDB-lite"/>
    </source>
</evidence>
<sequence length="224" mass="25747">MVAWFENLRRGVRPRRALIVLLAIGLVWAATNPQGFLNLWLTPDQQGRLWFNYGDYQRAARSFENPRWKGMSLYAAQDFIAAAQYFSQYQDSESLLARANALAQAREYLDARDAYEELAQRYPQHRAPSVNIPIVQELIDANRELSESQVSESGDMSSDNDDGPRSSEGDERLTMIEREQLSAEQLLQDPGLTAMWLRQVQRNPSEFLSTKFDLQLRRREGASE</sequence>
<protein>
    <recommendedName>
        <fullName evidence="4">Ca-activated chloride channel family protein</fullName>
    </recommendedName>
</protein>
<dbReference type="Proteomes" id="UP001626537">
    <property type="component" value="Chromosome"/>
</dbReference>
<feature type="region of interest" description="Disordered" evidence="1">
    <location>
        <begin position="145"/>
        <end position="169"/>
    </location>
</feature>
<reference evidence="2 3" key="1">
    <citation type="submission" date="2023-10" db="EMBL/GenBank/DDBJ databases">
        <title>Two novel species belonging to the OM43/NOR5 clade.</title>
        <authorList>
            <person name="Park M."/>
        </authorList>
    </citation>
    <scope>NUCLEOTIDE SEQUENCE [LARGE SCALE GENOMIC DNA]</scope>
    <source>
        <strain evidence="2 3">IMCC43200</strain>
    </source>
</reference>
<evidence type="ECO:0000313" key="3">
    <source>
        <dbReference type="Proteomes" id="UP001626537"/>
    </source>
</evidence>
<name>A0ABZ0I3L1_9GAMM</name>
<gene>
    <name evidence="2" type="ORF">R0135_00365</name>
</gene>
<evidence type="ECO:0000313" key="2">
    <source>
        <dbReference type="EMBL" id="WOJ93636.1"/>
    </source>
</evidence>
<dbReference type="RefSeq" id="WP_407348280.1">
    <property type="nucleotide sequence ID" value="NZ_CP136864.1"/>
</dbReference>
<keyword evidence="3" id="KW-1185">Reference proteome</keyword>
<organism evidence="2 3">
    <name type="scientific">Congregibacter variabilis</name>
    <dbReference type="NCBI Taxonomy" id="3081200"/>
    <lineage>
        <taxon>Bacteria</taxon>
        <taxon>Pseudomonadati</taxon>
        <taxon>Pseudomonadota</taxon>
        <taxon>Gammaproteobacteria</taxon>
        <taxon>Cellvibrionales</taxon>
        <taxon>Halieaceae</taxon>
        <taxon>Congregibacter</taxon>
    </lineage>
</organism>
<proteinExistence type="predicted"/>